<protein>
    <recommendedName>
        <fullName evidence="4">Nicotinamide riboside transporter PnuC</fullName>
    </recommendedName>
</protein>
<sequence>MFENTMNLNVWLGWSGALIGIMGAGLLATHSRVAKYGWLCFLFANLLFIAWALRIGATGLLVQQVCFTLTSLLGIARSGFLPSNHVENKNESSSPAR</sequence>
<keyword evidence="1" id="KW-0472">Membrane</keyword>
<dbReference type="EMBL" id="NESP01000002">
    <property type="protein sequence ID" value="PUE56474.1"/>
    <property type="molecule type" value="Genomic_DNA"/>
</dbReference>
<keyword evidence="1" id="KW-0812">Transmembrane</keyword>
<feature type="transmembrane region" description="Helical" evidence="1">
    <location>
        <begin position="36"/>
        <end position="55"/>
    </location>
</feature>
<gene>
    <name evidence="2" type="ORF">B9Z44_14605</name>
</gene>
<evidence type="ECO:0000313" key="2">
    <source>
        <dbReference type="EMBL" id="PUE56474.1"/>
    </source>
</evidence>
<dbReference type="AlphaFoldDB" id="A0A315EKR2"/>
<evidence type="ECO:0008006" key="4">
    <source>
        <dbReference type="Google" id="ProtNLM"/>
    </source>
</evidence>
<feature type="transmembrane region" description="Helical" evidence="1">
    <location>
        <begin position="12"/>
        <end position="29"/>
    </location>
</feature>
<proteinExistence type="predicted"/>
<evidence type="ECO:0000256" key="1">
    <source>
        <dbReference type="SAM" id="Phobius"/>
    </source>
</evidence>
<organism evidence="2 3">
    <name type="scientific">Limnohabitans curvus</name>
    <dbReference type="NCBI Taxonomy" id="323423"/>
    <lineage>
        <taxon>Bacteria</taxon>
        <taxon>Pseudomonadati</taxon>
        <taxon>Pseudomonadota</taxon>
        <taxon>Betaproteobacteria</taxon>
        <taxon>Burkholderiales</taxon>
        <taxon>Comamonadaceae</taxon>
        <taxon>Limnohabitans</taxon>
    </lineage>
</organism>
<keyword evidence="1" id="KW-1133">Transmembrane helix</keyword>
<accession>A0A315EKR2</accession>
<keyword evidence="3" id="KW-1185">Reference proteome</keyword>
<feature type="transmembrane region" description="Helical" evidence="1">
    <location>
        <begin position="61"/>
        <end position="80"/>
    </location>
</feature>
<dbReference type="RefSeq" id="WP_108403001.1">
    <property type="nucleotide sequence ID" value="NZ_NESP01000002.1"/>
</dbReference>
<evidence type="ECO:0000313" key="3">
    <source>
        <dbReference type="Proteomes" id="UP000251341"/>
    </source>
</evidence>
<comment type="caution">
    <text evidence="2">The sequence shown here is derived from an EMBL/GenBank/DDBJ whole genome shotgun (WGS) entry which is preliminary data.</text>
</comment>
<name>A0A315EKR2_9BURK</name>
<reference evidence="2 3" key="1">
    <citation type="submission" date="2017-04" db="EMBL/GenBank/DDBJ databases">
        <title>Unexpected and diverse lifestyles within the genus Limnohabitans.</title>
        <authorList>
            <person name="Kasalicky V."/>
            <person name="Mehrshad M."/>
            <person name="Andrei S.-A."/>
            <person name="Salcher M."/>
            <person name="Kratochvilova H."/>
            <person name="Simek K."/>
            <person name="Ghai R."/>
        </authorList>
    </citation>
    <scope>NUCLEOTIDE SEQUENCE [LARGE SCALE GENOMIC DNA]</scope>
    <source>
        <strain evidence="2 3">MWH-C5</strain>
    </source>
</reference>
<dbReference type="Proteomes" id="UP000251341">
    <property type="component" value="Unassembled WGS sequence"/>
</dbReference>